<evidence type="ECO:0008006" key="3">
    <source>
        <dbReference type="Google" id="ProtNLM"/>
    </source>
</evidence>
<sequence>MGTIKRVIGKKSVHIAKNINIWATEGNVTFNAAKKVAFHGEQNGVVYGKYQPPDLRVVESEYKLKSTYAHEQLSQLARELDEVSFICFLIGIFGEEIEISAYSKLYRGLSDQSIPPPEILVTRMPVRGWKACYSNKRKKILVWEHFIDQAIKDNDSRGELMAALVEEYGHHIDNLLRTELATNGKKDQDILDEGAKFAYQLFQFDIFNETHLSFARAQTPNYSGDLVIDFSELNRELQAYVGEDQWYDADPLEEDFEGFGAGFEPGSHGAIEMEALYDPINLFTKDDIRQIYYGNWLRDYSQVIIESAVHLPDEEINRLKNSPDEHMKNLVKTNPMKLSHEGWLEILRILAAKEFVYEAESGESKFVHQYKNYVDKFEEIYGPLDRDVLGIYRPEEHIDNPMGLKDFSSLSISCLYEYEKGILTEKRLYAGEKSESLAVDTVPTHTGYAHMLKSYIHKNIDADRPSADAYMSQQLKLAVQYGKNRDGFRHLGAALHVLEDYFSHSNFIELALMKAGFKNIYPWVEGMQGKDYTTIPIVTGKFLTDDTLASILPKMADKMFPVGIQKYEQRKPKDRTFTDAFILTTLEDLSTNQKSDGEPDPTYAGMTAAEWLNKYDLYLKMVDIKASGVDALGGVGRFIDRGISYMGDALATFVNIGFNFFLSTADIDIKEEQTLHSNRNYGTNPTHTQLAKDSHNHPLNPLAADLAKVAIRDVAQRIIEIWRTGSDPTGEKLAQYVINKYTIHPKSSKTDWAIEMVEDWGNKNQDIIKRLESATVYEHVHNETKRAIESDTVQKILKYFN</sequence>
<comment type="caution">
    <text evidence="1">The sequence shown here is derived from an EMBL/GenBank/DDBJ whole genome shotgun (WGS) entry which is preliminary data.</text>
</comment>
<keyword evidence="2" id="KW-1185">Reference proteome</keyword>
<dbReference type="InterPro" id="IPR010816">
    <property type="entry name" value="Het-C"/>
</dbReference>
<evidence type="ECO:0000313" key="1">
    <source>
        <dbReference type="EMBL" id="PQL90955.1"/>
    </source>
</evidence>
<dbReference type="Proteomes" id="UP000238042">
    <property type="component" value="Unassembled WGS sequence"/>
</dbReference>
<name>A0A2S8A8Q0_9FLAO</name>
<dbReference type="Pfam" id="PF07217">
    <property type="entry name" value="Het-C"/>
    <property type="match status" value="1"/>
</dbReference>
<organism evidence="1 2">
    <name type="scientific">Apibacter adventoris</name>
    <dbReference type="NCBI Taxonomy" id="1679466"/>
    <lineage>
        <taxon>Bacteria</taxon>
        <taxon>Pseudomonadati</taxon>
        <taxon>Bacteroidota</taxon>
        <taxon>Flavobacteriia</taxon>
        <taxon>Flavobacteriales</taxon>
        <taxon>Weeksellaceae</taxon>
        <taxon>Apibacter</taxon>
    </lineage>
</organism>
<accession>A0A2S8A8Q0</accession>
<dbReference type="EMBL" id="PSZM01000043">
    <property type="protein sequence ID" value="PQL90955.1"/>
    <property type="molecule type" value="Genomic_DNA"/>
</dbReference>
<evidence type="ECO:0000313" key="2">
    <source>
        <dbReference type="Proteomes" id="UP000238042"/>
    </source>
</evidence>
<dbReference type="OrthoDB" id="6717961at2"/>
<proteinExistence type="predicted"/>
<protein>
    <recommendedName>
        <fullName evidence="3">Heterokaryon incompatibility protein Het-C</fullName>
    </recommendedName>
</protein>
<gene>
    <name evidence="1" type="ORF">C4S77_08825</name>
</gene>
<dbReference type="AlphaFoldDB" id="A0A2S8A8Q0"/>
<reference evidence="1 2" key="1">
    <citation type="submission" date="2018-02" db="EMBL/GenBank/DDBJ databases">
        <title>Genome sequences of Apibacter spp., gut symbionts of Asian honey bees.</title>
        <authorList>
            <person name="Kwong W.K."/>
            <person name="Steele M.I."/>
            <person name="Moran N.A."/>
        </authorList>
    </citation>
    <scope>NUCLEOTIDE SEQUENCE [LARGE SCALE GENOMIC DNA]</scope>
    <source>
        <strain evidence="2">wkB301</strain>
    </source>
</reference>
<dbReference type="RefSeq" id="WP_105247232.1">
    <property type="nucleotide sequence ID" value="NZ_PSZM01000043.1"/>
</dbReference>